<reference evidence="3 4" key="1">
    <citation type="submission" date="2024-01" db="EMBL/GenBank/DDBJ databases">
        <title>Genome insights into Plantactinospora sonchi sp. nov.</title>
        <authorList>
            <person name="Wang L."/>
        </authorList>
    </citation>
    <scope>NUCLEOTIDE SEQUENCE [LARGE SCALE GENOMIC DNA]</scope>
    <source>
        <strain evidence="3 4">NEAU-QY2</strain>
    </source>
</reference>
<feature type="compositionally biased region" description="Low complexity" evidence="1">
    <location>
        <begin position="374"/>
        <end position="384"/>
    </location>
</feature>
<dbReference type="InterPro" id="IPR020051">
    <property type="entry name" value="SagB-type_dehydrogenase"/>
</dbReference>
<dbReference type="InterPro" id="IPR000415">
    <property type="entry name" value="Nitroreductase-like"/>
</dbReference>
<accession>A0ABU7RMC1</accession>
<dbReference type="CDD" id="cd02142">
    <property type="entry name" value="McbC_SagB-like_oxidoreductase"/>
    <property type="match status" value="1"/>
</dbReference>
<evidence type="ECO:0000313" key="3">
    <source>
        <dbReference type="EMBL" id="MEE6257637.1"/>
    </source>
</evidence>
<feature type="region of interest" description="Disordered" evidence="1">
    <location>
        <begin position="277"/>
        <end position="330"/>
    </location>
</feature>
<comment type="caution">
    <text evidence="3">The sequence shown here is derived from an EMBL/GenBank/DDBJ whole genome shotgun (WGS) entry which is preliminary data.</text>
</comment>
<name>A0ABU7RMC1_9ACTN</name>
<protein>
    <submittedName>
        <fullName evidence="3">SagB family peptide dehydrogenase</fullName>
    </submittedName>
</protein>
<dbReference type="SUPFAM" id="SSF55469">
    <property type="entry name" value="FMN-dependent nitroreductase-like"/>
    <property type="match status" value="2"/>
</dbReference>
<dbReference type="InterPro" id="IPR029479">
    <property type="entry name" value="Nitroreductase"/>
</dbReference>
<gene>
    <name evidence="3" type="ORF">V1633_03920</name>
</gene>
<dbReference type="PANTHER" id="PTHR43745:SF2">
    <property type="entry name" value="NITROREDUCTASE MJ1384-RELATED"/>
    <property type="match status" value="1"/>
</dbReference>
<feature type="region of interest" description="Disordered" evidence="1">
    <location>
        <begin position="362"/>
        <end position="384"/>
    </location>
</feature>
<feature type="domain" description="Nitroreductase" evidence="2">
    <location>
        <begin position="117"/>
        <end position="261"/>
    </location>
</feature>
<evidence type="ECO:0000259" key="2">
    <source>
        <dbReference type="Pfam" id="PF00881"/>
    </source>
</evidence>
<dbReference type="PANTHER" id="PTHR43745">
    <property type="entry name" value="NITROREDUCTASE MJ1384-RELATED"/>
    <property type="match status" value="1"/>
</dbReference>
<sequence>MTQPTTSEQCGPVTPERAEPVLRYLAALAERGPRPAEEVGAAARYKRYLTTDRYVLPWTADRAAPSSGRPPSPVPADDPAVLGALLLDLLGIVRLIWSLPIEATGRVSPGPPRLLLGRPAPSGGALHPIEAYVAVGGRRTVGGGAVPVGLHHYDPVHHVLERVRPGDHREALTGLLGVPAGTPPVFLVLTSVFSRTIGRYGEFGYRLQCQETGVLLAQALAVAQRRELAATAHLCFAGSEADRLLGLDGTREGVMLILGLGAATHGADATAHRSGVATGGADATAHGPGAATGGTGVVGRADRRRPMTGSREVTGGLIRCDPSPPASAAAPMPGTFRAAALHAAGRDRAVPVDAAGVGLTGPPPWSGSAGPGSSGTAAAVPGSPGVAAGGGTAYRLPEVTPVRLDAGVPHRASPFAGYPPTSISVRQLAILLATASAGYPGDLPGAATSPGTLALCLLVLRVDGVPRGTYRYDRPAHRLHPLGGEPAAARIVGGPLLPNTRLALRGAAAVLIPVGDPVRPAHRYGPGWYRLQQTEVGLVTQRATLAAAALGLTSRIHSEGTNGGTDAALGLDTTGWQSLCFLAVGARARKLTRRVPDLPTAIEAEEVSPLP</sequence>
<dbReference type="Proteomes" id="UP001332243">
    <property type="component" value="Unassembled WGS sequence"/>
</dbReference>
<organism evidence="3 4">
    <name type="scientific">Plantactinospora sonchi</name>
    <dbReference type="NCBI Taxonomy" id="1544735"/>
    <lineage>
        <taxon>Bacteria</taxon>
        <taxon>Bacillati</taxon>
        <taxon>Actinomycetota</taxon>
        <taxon>Actinomycetes</taxon>
        <taxon>Micromonosporales</taxon>
        <taxon>Micromonosporaceae</taxon>
        <taxon>Plantactinospora</taxon>
    </lineage>
</organism>
<evidence type="ECO:0000256" key="1">
    <source>
        <dbReference type="SAM" id="MobiDB-lite"/>
    </source>
</evidence>
<dbReference type="InterPro" id="IPR052544">
    <property type="entry name" value="Bacteriocin_Proc_Enz"/>
</dbReference>
<dbReference type="NCBIfam" id="TIGR03605">
    <property type="entry name" value="antibiot_sagB"/>
    <property type="match status" value="1"/>
</dbReference>
<keyword evidence="4" id="KW-1185">Reference proteome</keyword>
<dbReference type="EMBL" id="JAZGQK010000003">
    <property type="protein sequence ID" value="MEE6257637.1"/>
    <property type="molecule type" value="Genomic_DNA"/>
</dbReference>
<feature type="compositionally biased region" description="Low complexity" evidence="1">
    <location>
        <begin position="277"/>
        <end position="289"/>
    </location>
</feature>
<dbReference type="RefSeq" id="WP_331212757.1">
    <property type="nucleotide sequence ID" value="NZ_JAZGQK010000003.1"/>
</dbReference>
<proteinExistence type="predicted"/>
<dbReference type="Gene3D" id="3.40.109.10">
    <property type="entry name" value="NADH Oxidase"/>
    <property type="match status" value="2"/>
</dbReference>
<evidence type="ECO:0000313" key="4">
    <source>
        <dbReference type="Proteomes" id="UP001332243"/>
    </source>
</evidence>
<dbReference type="Pfam" id="PF00881">
    <property type="entry name" value="Nitroreductase"/>
    <property type="match status" value="1"/>
</dbReference>